<evidence type="ECO:0000313" key="1">
    <source>
        <dbReference type="EMBL" id="VFK55157.1"/>
    </source>
</evidence>
<dbReference type="EMBL" id="CAADFX010000028">
    <property type="protein sequence ID" value="VFK55157.1"/>
    <property type="molecule type" value="Genomic_DNA"/>
</dbReference>
<organism evidence="1">
    <name type="scientific">Candidatus Kentrum sp. TUN</name>
    <dbReference type="NCBI Taxonomy" id="2126343"/>
    <lineage>
        <taxon>Bacteria</taxon>
        <taxon>Pseudomonadati</taxon>
        <taxon>Pseudomonadota</taxon>
        <taxon>Gammaproteobacteria</taxon>
        <taxon>Candidatus Kentrum</taxon>
    </lineage>
</organism>
<dbReference type="AlphaFoldDB" id="A0A450ZN43"/>
<reference evidence="1" key="1">
    <citation type="submission" date="2019-02" db="EMBL/GenBank/DDBJ databases">
        <authorList>
            <person name="Gruber-Vodicka R. H."/>
            <person name="Seah K. B. B."/>
        </authorList>
    </citation>
    <scope>NUCLEOTIDE SEQUENCE</scope>
    <source>
        <strain evidence="1">BECK_BY1</strain>
    </source>
</reference>
<proteinExistence type="predicted"/>
<sequence length="48" mass="5274">MVLPVLAYLVDSAVRSFAPRGYVYQPRVAAQQLLWEGNAQRSNPNGVA</sequence>
<gene>
    <name evidence="1" type="ORF">BECKTUN1418D_GA0071000_10281</name>
</gene>
<name>A0A450ZN43_9GAMM</name>
<protein>
    <submittedName>
        <fullName evidence="1">Uncharacterized protein</fullName>
    </submittedName>
</protein>
<accession>A0A450ZN43</accession>